<dbReference type="Gene3D" id="3.30.1340.30">
    <property type="match status" value="3"/>
</dbReference>
<keyword evidence="1" id="KW-0732">Signal</keyword>
<organism evidence="3 4">
    <name type="scientific">Asticcacaulis biprosthecium C19</name>
    <dbReference type="NCBI Taxonomy" id="715226"/>
    <lineage>
        <taxon>Bacteria</taxon>
        <taxon>Pseudomonadati</taxon>
        <taxon>Pseudomonadota</taxon>
        <taxon>Alphaproteobacteria</taxon>
        <taxon>Caulobacterales</taxon>
        <taxon>Caulobacteraceae</taxon>
        <taxon>Asticcacaulis</taxon>
    </lineage>
</organism>
<dbReference type="InterPro" id="IPR051686">
    <property type="entry name" value="Lipoprotein_DolP"/>
</dbReference>
<dbReference type="PANTHER" id="PTHR34606:SF4">
    <property type="entry name" value="OUTER MEMBRANE LIPOPROTEIN DOLP"/>
    <property type="match status" value="1"/>
</dbReference>
<dbReference type="AlphaFoldDB" id="F4QT77"/>
<feature type="domain" description="BON" evidence="2">
    <location>
        <begin position="3"/>
        <end position="71"/>
    </location>
</feature>
<evidence type="ECO:0000313" key="3">
    <source>
        <dbReference type="EMBL" id="EGF89947.1"/>
    </source>
</evidence>
<dbReference type="OrthoDB" id="870892at2"/>
<evidence type="ECO:0000256" key="1">
    <source>
        <dbReference type="ARBA" id="ARBA00022729"/>
    </source>
</evidence>
<dbReference type="InterPro" id="IPR007055">
    <property type="entry name" value="BON_dom"/>
</dbReference>
<accession>F4QT77</accession>
<feature type="domain" description="BON" evidence="2">
    <location>
        <begin position="149"/>
        <end position="215"/>
    </location>
</feature>
<keyword evidence="4" id="KW-1185">Reference proteome</keyword>
<dbReference type="InterPro" id="IPR014004">
    <property type="entry name" value="Transpt-assoc_nodulatn_dom_bac"/>
</dbReference>
<dbReference type="RefSeq" id="WP_006275146.1">
    <property type="nucleotide sequence ID" value="NZ_GL883080.1"/>
</dbReference>
<gene>
    <name evidence="3" type="ORF">ABI_43720</name>
</gene>
<dbReference type="PROSITE" id="PS50914">
    <property type="entry name" value="BON"/>
    <property type="match status" value="3"/>
</dbReference>
<proteinExistence type="predicted"/>
<protein>
    <submittedName>
        <fullName evidence="3">Putative phospholipid-binding domain protein</fullName>
    </submittedName>
</protein>
<dbReference type="Pfam" id="PF04972">
    <property type="entry name" value="BON"/>
    <property type="match status" value="3"/>
</dbReference>
<evidence type="ECO:0000313" key="4">
    <source>
        <dbReference type="Proteomes" id="UP000006512"/>
    </source>
</evidence>
<dbReference type="Proteomes" id="UP000006512">
    <property type="component" value="Unassembled WGS sequence"/>
</dbReference>
<dbReference type="SMART" id="SM00749">
    <property type="entry name" value="BON"/>
    <property type="match status" value="3"/>
</dbReference>
<dbReference type="STRING" id="715226.ABI_43720"/>
<dbReference type="HOGENOM" id="CLU_082070_0_0_5"/>
<dbReference type="eggNOG" id="COG2823">
    <property type="taxonomic scope" value="Bacteria"/>
</dbReference>
<sequence length="215" mass="23322">MAYDTDLKQNVLDELNWTPNVNGAHIGVTAHDGVVTLTGHVESYSEKHDAEHAVRRVKGAKAIANEIEIKLANSAKRDDEDIARAALNVLSWDGNVPTDAIKVAVSKGWVTLSGQVEWYFQKEAAAQDIRRLMGVIGVSNEATVKPKVNTAAIAENIAFALDRSWFDTKRIKVKADGGKVTLTGAVETWSDWQEASEVAWAAEGATSVENKIVIA</sequence>
<name>F4QT77_9CAUL</name>
<dbReference type="PANTHER" id="PTHR34606">
    <property type="entry name" value="BON DOMAIN-CONTAINING PROTEIN"/>
    <property type="match status" value="1"/>
</dbReference>
<feature type="domain" description="BON" evidence="2">
    <location>
        <begin position="78"/>
        <end position="146"/>
    </location>
</feature>
<dbReference type="EMBL" id="GL883080">
    <property type="protein sequence ID" value="EGF89947.1"/>
    <property type="molecule type" value="Genomic_DNA"/>
</dbReference>
<reference evidence="4" key="1">
    <citation type="submission" date="2011-03" db="EMBL/GenBank/DDBJ databases">
        <title>Draft genome sequence of Brevundimonas diminuta.</title>
        <authorList>
            <person name="Brown P.J.B."/>
            <person name="Buechlein A."/>
            <person name="Hemmerich C."/>
            <person name="Brun Y.V."/>
        </authorList>
    </citation>
    <scope>NUCLEOTIDE SEQUENCE [LARGE SCALE GENOMIC DNA]</scope>
    <source>
        <strain evidence="4">C19</strain>
    </source>
</reference>
<evidence type="ECO:0000259" key="2">
    <source>
        <dbReference type="PROSITE" id="PS50914"/>
    </source>
</evidence>